<dbReference type="Gene3D" id="2.40.50.40">
    <property type="match status" value="1"/>
</dbReference>
<evidence type="ECO:0000313" key="3">
    <source>
        <dbReference type="Proteomes" id="UP000807353"/>
    </source>
</evidence>
<proteinExistence type="predicted"/>
<dbReference type="AlphaFoldDB" id="A0A9P5Y6Y7"/>
<dbReference type="PROSITE" id="PS50013">
    <property type="entry name" value="CHROMO_2"/>
    <property type="match status" value="1"/>
</dbReference>
<dbReference type="InterPro" id="IPR016197">
    <property type="entry name" value="Chromo-like_dom_sf"/>
</dbReference>
<dbReference type="SUPFAM" id="SSF54160">
    <property type="entry name" value="Chromo domain-like"/>
    <property type="match status" value="1"/>
</dbReference>
<evidence type="ECO:0000313" key="2">
    <source>
        <dbReference type="EMBL" id="KAF9463317.1"/>
    </source>
</evidence>
<keyword evidence="3" id="KW-1185">Reference proteome</keyword>
<dbReference type="InterPro" id="IPR000953">
    <property type="entry name" value="Chromo/chromo_shadow_dom"/>
</dbReference>
<gene>
    <name evidence="2" type="ORF">BDZ94DRAFT_1164039</name>
</gene>
<organism evidence="2 3">
    <name type="scientific">Collybia nuda</name>
    <dbReference type="NCBI Taxonomy" id="64659"/>
    <lineage>
        <taxon>Eukaryota</taxon>
        <taxon>Fungi</taxon>
        <taxon>Dikarya</taxon>
        <taxon>Basidiomycota</taxon>
        <taxon>Agaricomycotina</taxon>
        <taxon>Agaricomycetes</taxon>
        <taxon>Agaricomycetidae</taxon>
        <taxon>Agaricales</taxon>
        <taxon>Tricholomatineae</taxon>
        <taxon>Clitocybaceae</taxon>
        <taxon>Collybia</taxon>
    </lineage>
</organism>
<feature type="domain" description="Chromo" evidence="1">
    <location>
        <begin position="427"/>
        <end position="483"/>
    </location>
</feature>
<dbReference type="Proteomes" id="UP000807353">
    <property type="component" value="Unassembled WGS sequence"/>
</dbReference>
<accession>A0A9P5Y6Y7</accession>
<dbReference type="Pfam" id="PF18723">
    <property type="entry name" value="HMUDK_hel"/>
    <property type="match status" value="1"/>
</dbReference>
<dbReference type="OrthoDB" id="433924at2759"/>
<comment type="caution">
    <text evidence="2">The sequence shown here is derived from an EMBL/GenBank/DDBJ whole genome shotgun (WGS) entry which is preliminary data.</text>
</comment>
<evidence type="ECO:0000259" key="1">
    <source>
        <dbReference type="PROSITE" id="PS50013"/>
    </source>
</evidence>
<dbReference type="CDD" id="cd00024">
    <property type="entry name" value="CD_CSD"/>
    <property type="match status" value="1"/>
</dbReference>
<name>A0A9P5Y6Y7_9AGAR</name>
<protein>
    <recommendedName>
        <fullName evidence="1">Chromo domain-containing protein</fullName>
    </recommendedName>
</protein>
<reference evidence="2" key="1">
    <citation type="submission" date="2020-11" db="EMBL/GenBank/DDBJ databases">
        <authorList>
            <consortium name="DOE Joint Genome Institute"/>
            <person name="Ahrendt S."/>
            <person name="Riley R."/>
            <person name="Andreopoulos W."/>
            <person name="Labutti K."/>
            <person name="Pangilinan J."/>
            <person name="Ruiz-Duenas F.J."/>
            <person name="Barrasa J.M."/>
            <person name="Sanchez-Garcia M."/>
            <person name="Camarero S."/>
            <person name="Miyauchi S."/>
            <person name="Serrano A."/>
            <person name="Linde D."/>
            <person name="Babiker R."/>
            <person name="Drula E."/>
            <person name="Ayuso-Fernandez I."/>
            <person name="Pacheco R."/>
            <person name="Padilla G."/>
            <person name="Ferreira P."/>
            <person name="Barriuso J."/>
            <person name="Kellner H."/>
            <person name="Castanera R."/>
            <person name="Alfaro M."/>
            <person name="Ramirez L."/>
            <person name="Pisabarro A.G."/>
            <person name="Kuo A."/>
            <person name="Tritt A."/>
            <person name="Lipzen A."/>
            <person name="He G."/>
            <person name="Yan M."/>
            <person name="Ng V."/>
            <person name="Cullen D."/>
            <person name="Martin F."/>
            <person name="Rosso M.-N."/>
            <person name="Henrissat B."/>
            <person name="Hibbett D."/>
            <person name="Martinez A.T."/>
            <person name="Grigoriev I.V."/>
        </authorList>
    </citation>
    <scope>NUCLEOTIDE SEQUENCE</scope>
    <source>
        <strain evidence="2">CBS 247.69</strain>
    </source>
</reference>
<sequence>MPATRTTRSTSGGFSLKTRRASDLIHLDQDDDEEPLLVSASAPRPCYQLTGTSTENVTSIPKAKGHQGLKLSHPVSQTSPGPIIVKGIHLKPTVVFDTFWRFAAERKAIDDRRRLGLPSPWTDDVFMRKYAFCNTYRVLDKVSQYIIREVIEKGPQEPQEVVFRIALFNMFTKIDTWELLDNELGPLTWERYDRDAYRKVLTKAKKQGMTLYTGAFQKPAPHFGFHDAHSNHLCLLEILMEADLPRRFSGARYMDEVYEYLVSFPSMGAFSTFQLMLNLSYSEVLNFSDMDFVVAGPGAHSGLTKMFGLSMKCARDRVHGIEINVIRWLAQHQDEHFQRLGLDFQGLGPDRLPMSLADIEHLLCEVDKYSRLAHPHIKSKRTELRVLFKPSSGNHPPNPTLPKAWSHSARKTIRIRPGGPPVIEKRYTVNHIGAHRDGPNGMEYHVFWTGYSDAEATWEPEALLLADAPVVVKEYLAKQSEEI</sequence>
<dbReference type="InterPro" id="IPR023780">
    <property type="entry name" value="Chromo_domain"/>
</dbReference>
<dbReference type="InterPro" id="IPR040684">
    <property type="entry name" value="HMUDK_hel"/>
</dbReference>
<dbReference type="SMART" id="SM00298">
    <property type="entry name" value="CHROMO"/>
    <property type="match status" value="1"/>
</dbReference>
<dbReference type="EMBL" id="MU150263">
    <property type="protein sequence ID" value="KAF9463317.1"/>
    <property type="molecule type" value="Genomic_DNA"/>
</dbReference>
<dbReference type="Pfam" id="PF00385">
    <property type="entry name" value="Chromo"/>
    <property type="match status" value="1"/>
</dbReference>
<dbReference type="GO" id="GO:0006338">
    <property type="term" value="P:chromatin remodeling"/>
    <property type="evidence" value="ECO:0007669"/>
    <property type="project" value="UniProtKB-ARBA"/>
</dbReference>